<evidence type="ECO:0000313" key="3">
    <source>
        <dbReference type="Proteomes" id="UP001219525"/>
    </source>
</evidence>
<dbReference type="Proteomes" id="UP001219525">
    <property type="component" value="Unassembled WGS sequence"/>
</dbReference>
<dbReference type="AlphaFoldDB" id="A0AAD6YI45"/>
<evidence type="ECO:0000313" key="2">
    <source>
        <dbReference type="EMBL" id="KAJ7221516.1"/>
    </source>
</evidence>
<evidence type="ECO:0000313" key="1">
    <source>
        <dbReference type="EMBL" id="KAJ7220695.1"/>
    </source>
</evidence>
<proteinExistence type="predicted"/>
<accession>A0AAD6YI45</accession>
<dbReference type="InterPro" id="IPR009057">
    <property type="entry name" value="Homeodomain-like_sf"/>
</dbReference>
<name>A0AAD6YI45_9AGAR</name>
<sequence length="128" mass="14514">MVTNQRYIPPERKRLLPIIKQTVPRNGDIAAMTHMGLRTVERALSNYENYGDVVPPRKGPAGRPRALNRLDVCYLDGLVEKRPDSTLAELRDDLYTAMGVYVDGSTISRTLARRGYSYVQVCFATHHH</sequence>
<dbReference type="EMBL" id="JARJCW010000008">
    <property type="protein sequence ID" value="KAJ7221516.1"/>
    <property type="molecule type" value="Genomic_DNA"/>
</dbReference>
<dbReference type="SUPFAM" id="SSF46689">
    <property type="entry name" value="Homeodomain-like"/>
    <property type="match status" value="1"/>
</dbReference>
<keyword evidence="3" id="KW-1185">Reference proteome</keyword>
<gene>
    <name evidence="2" type="ORF">GGX14DRAFT_353193</name>
    <name evidence="1" type="ORF">GGX14DRAFT_354276</name>
</gene>
<organism evidence="2 3">
    <name type="scientific">Mycena pura</name>
    <dbReference type="NCBI Taxonomy" id="153505"/>
    <lineage>
        <taxon>Eukaryota</taxon>
        <taxon>Fungi</taxon>
        <taxon>Dikarya</taxon>
        <taxon>Basidiomycota</taxon>
        <taxon>Agaricomycotina</taxon>
        <taxon>Agaricomycetes</taxon>
        <taxon>Agaricomycetidae</taxon>
        <taxon>Agaricales</taxon>
        <taxon>Marasmiineae</taxon>
        <taxon>Mycenaceae</taxon>
        <taxon>Mycena</taxon>
    </lineage>
</organism>
<reference evidence="2" key="1">
    <citation type="submission" date="2023-03" db="EMBL/GenBank/DDBJ databases">
        <title>Massive genome expansion in bonnet fungi (Mycena s.s.) driven by repeated elements and novel gene families across ecological guilds.</title>
        <authorList>
            <consortium name="Lawrence Berkeley National Laboratory"/>
            <person name="Harder C.B."/>
            <person name="Miyauchi S."/>
            <person name="Viragh M."/>
            <person name="Kuo A."/>
            <person name="Thoen E."/>
            <person name="Andreopoulos B."/>
            <person name="Lu D."/>
            <person name="Skrede I."/>
            <person name="Drula E."/>
            <person name="Henrissat B."/>
            <person name="Morin E."/>
            <person name="Kohler A."/>
            <person name="Barry K."/>
            <person name="LaButti K."/>
            <person name="Morin E."/>
            <person name="Salamov A."/>
            <person name="Lipzen A."/>
            <person name="Mereny Z."/>
            <person name="Hegedus B."/>
            <person name="Baldrian P."/>
            <person name="Stursova M."/>
            <person name="Weitz H."/>
            <person name="Taylor A."/>
            <person name="Grigoriev I.V."/>
            <person name="Nagy L.G."/>
            <person name="Martin F."/>
            <person name="Kauserud H."/>
        </authorList>
    </citation>
    <scope>NUCLEOTIDE SEQUENCE</scope>
    <source>
        <strain evidence="2">9144</strain>
    </source>
</reference>
<comment type="caution">
    <text evidence="2">The sequence shown here is derived from an EMBL/GenBank/DDBJ whole genome shotgun (WGS) entry which is preliminary data.</text>
</comment>
<dbReference type="EMBL" id="JARJCW010000009">
    <property type="protein sequence ID" value="KAJ7220695.1"/>
    <property type="molecule type" value="Genomic_DNA"/>
</dbReference>
<protein>
    <submittedName>
        <fullName evidence="2">Uncharacterized protein</fullName>
    </submittedName>
</protein>